<organism evidence="2">
    <name type="scientific">Listeria monocytogenes</name>
    <dbReference type="NCBI Taxonomy" id="1639"/>
    <lineage>
        <taxon>Bacteria</taxon>
        <taxon>Bacillati</taxon>
        <taxon>Bacillota</taxon>
        <taxon>Bacilli</taxon>
        <taxon>Bacillales</taxon>
        <taxon>Listeriaceae</taxon>
        <taxon>Listeria</taxon>
    </lineage>
</organism>
<proteinExistence type="predicted"/>
<sequence>MTKIGFTYAGIHSNDIPAVVNSIKRNAINITENIQEVPAKIGGYFFGNSIGTRSFDINITLMGKSETERVEIAHDLNNLIIQTNSFESEIIFDDEPEWIYYGHFAQMAELTELQTDNYTTTITFICSDPRGYGEQKTIDFTQQTEIVKVEGSQDTYPIIRAIATDDLTSAGFVFEDGYTYIGSDVDPDTSQTPRKPYTNVLSDRMNDITLWQGLGTTQVTWQLENGKVATKSKWKQTTNTLRIDSFGDKMNTKPYIDWQGPVLKRSLTSELDNWKVSFRLSLNNSDYHRARTKIELYLLDKNGKRIGKLMLKDVSEGRDVTAMIEIGESTSNRHPFTPTVKLEKKKPSKKVYSKKEKKVITYKDKKGKKKTKVEWKTITTTYESGNNYNGFTNFYGYLTLEKRDNLFIAEYIKLEADGTQRWKKTYKWRDTNKKYTSKLASFGLYGAKMLITEDFKNQKYTDGDIAACDLVVQEIDMTAFNNNTDPEIIIHKGDEILFDGESGMIYKNGALFIDYRVIGSTFPSFFGGDETPITFSEGAEWSMDYVPTTF</sequence>
<dbReference type="InterPro" id="IPR008841">
    <property type="entry name" value="Siphovirus-type_tail_N"/>
</dbReference>
<accession>A0A5L8DNW4</accession>
<dbReference type="Gene3D" id="2.40.30.200">
    <property type="match status" value="1"/>
</dbReference>
<comment type="caution">
    <text evidence="2">The sequence shown here is derived from an EMBL/GenBank/DDBJ whole genome shotgun (WGS) entry which is preliminary data.</text>
</comment>
<evidence type="ECO:0000259" key="1">
    <source>
        <dbReference type="Pfam" id="PF05709"/>
    </source>
</evidence>
<evidence type="ECO:0000313" key="2">
    <source>
        <dbReference type="EMBL" id="EAK9777082.1"/>
    </source>
</evidence>
<dbReference type="Pfam" id="PF05709">
    <property type="entry name" value="Sipho_tail"/>
    <property type="match status" value="1"/>
</dbReference>
<dbReference type="NCBIfam" id="TIGR01633">
    <property type="entry name" value="phi3626_gp14_N"/>
    <property type="match status" value="1"/>
</dbReference>
<name>A0A5L8DNW4_LISMN</name>
<dbReference type="AlphaFoldDB" id="A0A5L8DNW4"/>
<gene>
    <name evidence="2" type="ORF">FDQ00_09175</name>
</gene>
<protein>
    <submittedName>
        <fullName evidence="2">Phage tail protein</fullName>
    </submittedName>
</protein>
<reference evidence="2" key="1">
    <citation type="submission" date="2019-05" db="EMBL/GenBank/DDBJ databases">
        <authorList>
            <consortium name="GenomeTrakr network: Whole genome sequencing for foodborne pathogen traceback"/>
        </authorList>
    </citation>
    <scope>NUCLEOTIDE SEQUENCE</scope>
    <source>
        <strain evidence="2">FLAG-50212</strain>
    </source>
</reference>
<dbReference type="EMBL" id="AACKJZ010000007">
    <property type="protein sequence ID" value="EAK9777082.1"/>
    <property type="molecule type" value="Genomic_DNA"/>
</dbReference>
<dbReference type="InterPro" id="IPR006520">
    <property type="entry name" value="Dit_BPSPP_N"/>
</dbReference>
<feature type="domain" description="Siphovirus-type tail component RIFT-related" evidence="1">
    <location>
        <begin position="21"/>
        <end position="126"/>
    </location>
</feature>